<dbReference type="CTD" id="36343204"/>
<dbReference type="EMBL" id="APAU02000078">
    <property type="protein sequence ID" value="EUB57682.1"/>
    <property type="molecule type" value="Genomic_DNA"/>
</dbReference>
<dbReference type="KEGG" id="egl:EGR_07489"/>
<dbReference type="Proteomes" id="UP000019149">
    <property type="component" value="Unassembled WGS sequence"/>
</dbReference>
<evidence type="ECO:0000313" key="2">
    <source>
        <dbReference type="Proteomes" id="UP000019149"/>
    </source>
</evidence>
<evidence type="ECO:0000313" key="1">
    <source>
        <dbReference type="EMBL" id="EUB57682.1"/>
    </source>
</evidence>
<keyword evidence="2" id="KW-1185">Reference proteome</keyword>
<gene>
    <name evidence="1" type="ORF">EGR_07489</name>
</gene>
<dbReference type="RefSeq" id="XP_024348878.1">
    <property type="nucleotide sequence ID" value="XM_024496738.1"/>
</dbReference>
<sequence length="84" mass="9105">MPAVEAVLLACACTKRRRPHQIALLKTVTYYGGAVRTGWTSLVTERTPLILEEANPLILHKTLTIGKIPPHKAGDLPPDGRLGP</sequence>
<dbReference type="AlphaFoldDB" id="W6UHV7"/>
<protein>
    <submittedName>
        <fullName evidence="1">Uncharacterized protein</fullName>
    </submittedName>
</protein>
<reference evidence="1 2" key="1">
    <citation type="journal article" date="2013" name="Nat. Genet.">
        <title>The genome of the hydatid tapeworm Echinococcus granulosus.</title>
        <authorList>
            <person name="Zheng H."/>
            <person name="Zhang W."/>
            <person name="Zhang L."/>
            <person name="Zhang Z."/>
            <person name="Li J."/>
            <person name="Lu G."/>
            <person name="Zhu Y."/>
            <person name="Wang Y."/>
            <person name="Huang Y."/>
            <person name="Liu J."/>
            <person name="Kang H."/>
            <person name="Chen J."/>
            <person name="Wang L."/>
            <person name="Chen A."/>
            <person name="Yu S."/>
            <person name="Gao Z."/>
            <person name="Jin L."/>
            <person name="Gu W."/>
            <person name="Wang Z."/>
            <person name="Zhao L."/>
            <person name="Shi B."/>
            <person name="Wen H."/>
            <person name="Lin R."/>
            <person name="Jones M.K."/>
            <person name="Brejova B."/>
            <person name="Vinar T."/>
            <person name="Zhao G."/>
            <person name="McManus D.P."/>
            <person name="Chen Z."/>
            <person name="Zhou Y."/>
            <person name="Wang S."/>
        </authorList>
    </citation>
    <scope>NUCLEOTIDE SEQUENCE [LARGE SCALE GENOMIC DNA]</scope>
</reference>
<proteinExistence type="predicted"/>
<accession>W6UHV7</accession>
<dbReference type="GeneID" id="36343204"/>
<organism evidence="1 2">
    <name type="scientific">Echinococcus granulosus</name>
    <name type="common">Hydatid tapeworm</name>
    <dbReference type="NCBI Taxonomy" id="6210"/>
    <lineage>
        <taxon>Eukaryota</taxon>
        <taxon>Metazoa</taxon>
        <taxon>Spiralia</taxon>
        <taxon>Lophotrochozoa</taxon>
        <taxon>Platyhelminthes</taxon>
        <taxon>Cestoda</taxon>
        <taxon>Eucestoda</taxon>
        <taxon>Cyclophyllidea</taxon>
        <taxon>Taeniidae</taxon>
        <taxon>Echinococcus</taxon>
        <taxon>Echinococcus granulosus group</taxon>
    </lineage>
</organism>
<comment type="caution">
    <text evidence="1">The sequence shown here is derived from an EMBL/GenBank/DDBJ whole genome shotgun (WGS) entry which is preliminary data.</text>
</comment>
<name>W6UHV7_ECHGR</name>